<dbReference type="Proteomes" id="UP000239706">
    <property type="component" value="Unassembled WGS sequence"/>
</dbReference>
<sequence>MQPILYIKPLDRNKIYNECNILTKLKDRFKINLTEENFIKELNVKITRVSFPLNLNKEAYTNNIAITKRFIKNNQVYIAPKVWRKIDYNFFNTFQKELFGYSLAKSIQLILRLNNKSIKNSCIVVYDPADDQVFEGILYLCRVAKYIVFLTDNVEKTSIIADYVMANYGISPIITKDKSFALNNCDFIFTSREVEIDCPAPIWYFNNLYKPRNIKGIEINDVEYSVPALWDLKEVSLELLGAILCQMDERDIEESIKKNGVTLNSIKFNDNILNFEDLKS</sequence>
<dbReference type="OrthoDB" id="1888745at2"/>
<accession>A0A2T0AZL7</accession>
<protein>
    <submittedName>
        <fullName evidence="1">Uncharacterized protein</fullName>
    </submittedName>
</protein>
<dbReference type="RefSeq" id="WP_106064865.1">
    <property type="nucleotide sequence ID" value="NZ_PVXO01000075.1"/>
</dbReference>
<name>A0A2T0AZL7_9CLOT</name>
<dbReference type="EMBL" id="PVXO01000075">
    <property type="protein sequence ID" value="PRR76646.1"/>
    <property type="molecule type" value="Genomic_DNA"/>
</dbReference>
<proteinExistence type="predicted"/>
<keyword evidence="2" id="KW-1185">Reference proteome</keyword>
<dbReference type="AlphaFoldDB" id="A0A2T0AZL7"/>
<evidence type="ECO:0000313" key="2">
    <source>
        <dbReference type="Proteomes" id="UP000239706"/>
    </source>
</evidence>
<organism evidence="1 2">
    <name type="scientific">Clostridium liquoris</name>
    <dbReference type="NCBI Taxonomy" id="1289519"/>
    <lineage>
        <taxon>Bacteria</taxon>
        <taxon>Bacillati</taxon>
        <taxon>Bacillota</taxon>
        <taxon>Clostridia</taxon>
        <taxon>Eubacteriales</taxon>
        <taxon>Clostridiaceae</taxon>
        <taxon>Clostridium</taxon>
    </lineage>
</organism>
<gene>
    <name evidence="1" type="ORF">CLLI_28520</name>
</gene>
<evidence type="ECO:0000313" key="1">
    <source>
        <dbReference type="EMBL" id="PRR76646.1"/>
    </source>
</evidence>
<reference evidence="1 2" key="1">
    <citation type="submission" date="2018-03" db="EMBL/GenBank/DDBJ databases">
        <title>Genome sequence of Clostridium liquoris DSM 100320.</title>
        <authorList>
            <person name="Poehlein A."/>
            <person name="Daniel R."/>
        </authorList>
    </citation>
    <scope>NUCLEOTIDE SEQUENCE [LARGE SCALE GENOMIC DNA]</scope>
    <source>
        <strain evidence="1 2">DSM 100320</strain>
    </source>
</reference>
<comment type="caution">
    <text evidence="1">The sequence shown here is derived from an EMBL/GenBank/DDBJ whole genome shotgun (WGS) entry which is preliminary data.</text>
</comment>